<protein>
    <submittedName>
        <fullName evidence="3">Uncharacterized protein</fullName>
    </submittedName>
</protein>
<dbReference type="AlphaFoldDB" id="A0A922K268"/>
<evidence type="ECO:0000256" key="1">
    <source>
        <dbReference type="SAM" id="Coils"/>
    </source>
</evidence>
<proteinExistence type="predicted"/>
<feature type="coiled-coil region" evidence="1">
    <location>
        <begin position="196"/>
        <end position="223"/>
    </location>
</feature>
<organism evidence="3 4">
    <name type="scientific">Carya illinoinensis</name>
    <name type="common">Pecan</name>
    <dbReference type="NCBI Taxonomy" id="32201"/>
    <lineage>
        <taxon>Eukaryota</taxon>
        <taxon>Viridiplantae</taxon>
        <taxon>Streptophyta</taxon>
        <taxon>Embryophyta</taxon>
        <taxon>Tracheophyta</taxon>
        <taxon>Spermatophyta</taxon>
        <taxon>Magnoliopsida</taxon>
        <taxon>eudicotyledons</taxon>
        <taxon>Gunneridae</taxon>
        <taxon>Pentapetalae</taxon>
        <taxon>rosids</taxon>
        <taxon>fabids</taxon>
        <taxon>Fagales</taxon>
        <taxon>Juglandaceae</taxon>
        <taxon>Carya</taxon>
    </lineage>
</organism>
<evidence type="ECO:0000313" key="3">
    <source>
        <dbReference type="EMBL" id="KAG6729111.1"/>
    </source>
</evidence>
<dbReference type="PANTHER" id="PTHR31170:SF25">
    <property type="entry name" value="BNAA09G04570D PROTEIN"/>
    <property type="match status" value="1"/>
</dbReference>
<evidence type="ECO:0000313" key="4">
    <source>
        <dbReference type="Proteomes" id="UP000811246"/>
    </source>
</evidence>
<reference evidence="3" key="1">
    <citation type="submission" date="2021-01" db="EMBL/GenBank/DDBJ databases">
        <authorList>
            <person name="Lovell J.T."/>
            <person name="Bentley N."/>
            <person name="Bhattarai G."/>
            <person name="Jenkins J.W."/>
            <person name="Sreedasyam A."/>
            <person name="Alarcon Y."/>
            <person name="Bock C."/>
            <person name="Boston L."/>
            <person name="Carlson J."/>
            <person name="Cervantes K."/>
            <person name="Clermont K."/>
            <person name="Krom N."/>
            <person name="Kubenka K."/>
            <person name="Mamidi S."/>
            <person name="Mattison C."/>
            <person name="Monteros M."/>
            <person name="Pisani C."/>
            <person name="Plott C."/>
            <person name="Rajasekar S."/>
            <person name="Rhein H.S."/>
            <person name="Rohla C."/>
            <person name="Song M."/>
            <person name="Hilaire R.S."/>
            <person name="Shu S."/>
            <person name="Wells L."/>
            <person name="Wang X."/>
            <person name="Webber J."/>
            <person name="Heerema R.J."/>
            <person name="Klein P."/>
            <person name="Conner P."/>
            <person name="Grauke L."/>
            <person name="Grimwood J."/>
            <person name="Schmutz J."/>
            <person name="Randall J.J."/>
        </authorList>
    </citation>
    <scope>NUCLEOTIDE SEQUENCE</scope>
    <source>
        <tissue evidence="3">Leaf</tissue>
    </source>
</reference>
<sequence>MVITDNGDQICEEGDNKNPVDSKWVIFVEEKLEQARVLDEAESSRKCCDEKAYLYLDAIKELEERAHASYDGSTPLTNNEFMEMMVLDGYFVIDFLLSTVKVFKQLGYLPNNPIFSTLGPIHLIQRDMIKLENQLPLFYYSNPQPTLLQIDNVVIDLEKDSVNGSIQNLSQKLIYTSQEGCVAKLTPQFFDALMPMDEALIKLDENEMESEESRDQSEELSDKGGLHCLDVFYQQLVHCVKELSEAGIKFKKKKTDQFWEITFDNETVLEIPGILNIHDIVPKSLLLNLVAFKQRHPNCSNYITSYAVFMDTLINSQQDVACLHYHGIIEHCLRNDAEVADLFNRLCQGVLSENVNKHFKHKWNVWFNFELRRYYQPVLKHKYFKNPWAVISLIAAGVLLLLTFLKTLSQSMGITNHLGESG</sequence>
<dbReference type="Proteomes" id="UP000811246">
    <property type="component" value="Chromosome 1"/>
</dbReference>
<comment type="caution">
    <text evidence="3">The sequence shown here is derived from an EMBL/GenBank/DDBJ whole genome shotgun (WGS) entry which is preliminary data.</text>
</comment>
<dbReference type="InterPro" id="IPR004158">
    <property type="entry name" value="DUF247_pln"/>
</dbReference>
<evidence type="ECO:0000256" key="2">
    <source>
        <dbReference type="SAM" id="Phobius"/>
    </source>
</evidence>
<accession>A0A922K268</accession>
<keyword evidence="2" id="KW-0472">Membrane</keyword>
<dbReference type="EMBL" id="CM031825">
    <property type="protein sequence ID" value="KAG6729111.1"/>
    <property type="molecule type" value="Genomic_DNA"/>
</dbReference>
<keyword evidence="2" id="KW-1133">Transmembrane helix</keyword>
<dbReference type="PANTHER" id="PTHR31170">
    <property type="entry name" value="BNAC04G53230D PROTEIN"/>
    <property type="match status" value="1"/>
</dbReference>
<gene>
    <name evidence="3" type="ORF">I3842_01G010100</name>
</gene>
<feature type="transmembrane region" description="Helical" evidence="2">
    <location>
        <begin position="387"/>
        <end position="405"/>
    </location>
</feature>
<keyword evidence="2" id="KW-0812">Transmembrane</keyword>
<name>A0A922K268_CARIL</name>
<keyword evidence="1" id="KW-0175">Coiled coil</keyword>
<dbReference type="Pfam" id="PF03140">
    <property type="entry name" value="DUF247"/>
    <property type="match status" value="1"/>
</dbReference>